<dbReference type="CDD" id="cd06170">
    <property type="entry name" value="LuxR_C_like"/>
    <property type="match status" value="1"/>
</dbReference>
<evidence type="ECO:0000256" key="2">
    <source>
        <dbReference type="ARBA" id="ARBA00023125"/>
    </source>
</evidence>
<dbReference type="Gene3D" id="3.30.450.40">
    <property type="match status" value="1"/>
</dbReference>
<evidence type="ECO:0000256" key="3">
    <source>
        <dbReference type="ARBA" id="ARBA00023163"/>
    </source>
</evidence>
<dbReference type="Pfam" id="PF00196">
    <property type="entry name" value="GerE"/>
    <property type="match status" value="1"/>
</dbReference>
<accession>A0A9X5E484</accession>
<keyword evidence="6" id="KW-1185">Reference proteome</keyword>
<dbReference type="GO" id="GO:0003677">
    <property type="term" value="F:DNA binding"/>
    <property type="evidence" value="ECO:0007669"/>
    <property type="project" value="UniProtKB-KW"/>
</dbReference>
<dbReference type="Gene3D" id="1.10.10.10">
    <property type="entry name" value="Winged helix-like DNA-binding domain superfamily/Winged helix DNA-binding domain"/>
    <property type="match status" value="1"/>
</dbReference>
<dbReference type="InterPro" id="IPR003018">
    <property type="entry name" value="GAF"/>
</dbReference>
<evidence type="ECO:0000313" key="5">
    <source>
        <dbReference type="EMBL" id="NHC34990.1"/>
    </source>
</evidence>
<sequence>MRDSLQSLFTAIAQAQNLTEVHQRVMVTVSEYFAARRCRLFFFDELSSVDPKWQGLLKFATSVEYNPVLRYLVEHHAPVHEALVVSPKAWRAICPRADHWHVMTGPVVCHSQLVGGIGLTRERGNLAFTTQDLTDLGAICLHLSTRIATMRSPSVSISDRHLEIDRSKSSADNSLRLTPREIQIADLVAQGLTNAEIGAQLWITENSVKQALKRIFRKLNVSSRAQMVAQLQNVLFRAF</sequence>
<dbReference type="InterPro" id="IPR000792">
    <property type="entry name" value="Tscrpt_reg_LuxR_C"/>
</dbReference>
<reference evidence="5 6" key="1">
    <citation type="journal article" date="2015" name="Genome Announc.">
        <title>Draft Genome Sequence of the Terrestrial Cyanobacterium Scytonema millei VB511283, Isolated from Eastern India.</title>
        <authorList>
            <person name="Sen D."/>
            <person name="Chandrababunaidu M.M."/>
            <person name="Singh D."/>
            <person name="Sanghi N."/>
            <person name="Ghorai A."/>
            <person name="Mishra G.P."/>
            <person name="Madduluri M."/>
            <person name="Adhikary S.P."/>
            <person name="Tripathy S."/>
        </authorList>
    </citation>
    <scope>NUCLEOTIDE SEQUENCE [LARGE SCALE GENOMIC DNA]</scope>
    <source>
        <strain evidence="5 6">VB511283</strain>
    </source>
</reference>
<protein>
    <submittedName>
        <fullName evidence="5">LuxR family transcriptional regulator</fullName>
    </submittedName>
</protein>
<dbReference type="PANTHER" id="PTHR44688:SF16">
    <property type="entry name" value="DNA-BINDING TRANSCRIPTIONAL ACTIVATOR DEVR_DOSR"/>
    <property type="match status" value="1"/>
</dbReference>
<evidence type="ECO:0000259" key="4">
    <source>
        <dbReference type="PROSITE" id="PS50043"/>
    </source>
</evidence>
<evidence type="ECO:0000313" key="6">
    <source>
        <dbReference type="Proteomes" id="UP000031532"/>
    </source>
</evidence>
<keyword evidence="2" id="KW-0238">DNA-binding</keyword>
<keyword evidence="3" id="KW-0804">Transcription</keyword>
<dbReference type="PANTHER" id="PTHR44688">
    <property type="entry name" value="DNA-BINDING TRANSCRIPTIONAL ACTIVATOR DEVR_DOSR"/>
    <property type="match status" value="1"/>
</dbReference>
<dbReference type="PROSITE" id="PS50043">
    <property type="entry name" value="HTH_LUXR_2"/>
    <property type="match status" value="1"/>
</dbReference>
<dbReference type="InterPro" id="IPR036388">
    <property type="entry name" value="WH-like_DNA-bd_sf"/>
</dbReference>
<dbReference type="InterPro" id="IPR016032">
    <property type="entry name" value="Sig_transdc_resp-reg_C-effctor"/>
</dbReference>
<dbReference type="EMBL" id="JTJC03000002">
    <property type="protein sequence ID" value="NHC34990.1"/>
    <property type="molecule type" value="Genomic_DNA"/>
</dbReference>
<name>A0A9X5E484_9CYAN</name>
<organism evidence="5 6">
    <name type="scientific">Scytonema millei VB511283</name>
    <dbReference type="NCBI Taxonomy" id="1245923"/>
    <lineage>
        <taxon>Bacteria</taxon>
        <taxon>Bacillati</taxon>
        <taxon>Cyanobacteriota</taxon>
        <taxon>Cyanophyceae</taxon>
        <taxon>Nostocales</taxon>
        <taxon>Scytonemataceae</taxon>
        <taxon>Scytonema</taxon>
    </lineage>
</organism>
<dbReference type="InterPro" id="IPR029016">
    <property type="entry name" value="GAF-like_dom_sf"/>
</dbReference>
<dbReference type="OrthoDB" id="423894at2"/>
<dbReference type="Proteomes" id="UP000031532">
    <property type="component" value="Unassembled WGS sequence"/>
</dbReference>
<dbReference type="SUPFAM" id="SSF55781">
    <property type="entry name" value="GAF domain-like"/>
    <property type="match status" value="1"/>
</dbReference>
<feature type="domain" description="HTH luxR-type" evidence="4">
    <location>
        <begin position="170"/>
        <end position="235"/>
    </location>
</feature>
<dbReference type="GO" id="GO:0006355">
    <property type="term" value="P:regulation of DNA-templated transcription"/>
    <property type="evidence" value="ECO:0007669"/>
    <property type="project" value="InterPro"/>
</dbReference>
<proteinExistence type="predicted"/>
<dbReference type="SMART" id="SM00065">
    <property type="entry name" value="GAF"/>
    <property type="match status" value="1"/>
</dbReference>
<dbReference type="SUPFAM" id="SSF46894">
    <property type="entry name" value="C-terminal effector domain of the bipartite response regulators"/>
    <property type="match status" value="1"/>
</dbReference>
<dbReference type="SMART" id="SM00421">
    <property type="entry name" value="HTH_LUXR"/>
    <property type="match status" value="1"/>
</dbReference>
<gene>
    <name evidence="5" type="ORF">QH73_0010015</name>
</gene>
<dbReference type="PROSITE" id="PS00622">
    <property type="entry name" value="HTH_LUXR_1"/>
    <property type="match status" value="1"/>
</dbReference>
<comment type="caution">
    <text evidence="5">The sequence shown here is derived from an EMBL/GenBank/DDBJ whole genome shotgun (WGS) entry which is preliminary data.</text>
</comment>
<keyword evidence="1" id="KW-0805">Transcription regulation</keyword>
<dbReference type="PRINTS" id="PR00038">
    <property type="entry name" value="HTHLUXR"/>
</dbReference>
<dbReference type="AlphaFoldDB" id="A0A9X5E484"/>
<evidence type="ECO:0000256" key="1">
    <source>
        <dbReference type="ARBA" id="ARBA00023015"/>
    </source>
</evidence>